<keyword evidence="1" id="KW-0812">Transmembrane</keyword>
<dbReference type="EMBL" id="WVUH01000567">
    <property type="protein sequence ID" value="MBO4210716.1"/>
    <property type="molecule type" value="Genomic_DNA"/>
</dbReference>
<feature type="transmembrane region" description="Helical" evidence="1">
    <location>
        <begin position="154"/>
        <end position="173"/>
    </location>
</feature>
<dbReference type="Gene3D" id="3.30.70.100">
    <property type="match status" value="1"/>
</dbReference>
<evidence type="ECO:0000313" key="2">
    <source>
        <dbReference type="EMBL" id="MBO4210716.1"/>
    </source>
</evidence>
<feature type="transmembrane region" description="Helical" evidence="1">
    <location>
        <begin position="127"/>
        <end position="148"/>
    </location>
</feature>
<gene>
    <name evidence="2" type="ORF">GSF22_32690</name>
</gene>
<evidence type="ECO:0000313" key="3">
    <source>
        <dbReference type="Proteomes" id="UP000823521"/>
    </source>
</evidence>
<dbReference type="SUPFAM" id="SSF54909">
    <property type="entry name" value="Dimeric alpha+beta barrel"/>
    <property type="match status" value="1"/>
</dbReference>
<reference evidence="2 3" key="1">
    <citation type="submission" date="2019-12" db="EMBL/GenBank/DDBJ databases">
        <title>Whole genome sequencing of endophytic Actinobacterium Micromonospora sp. MPMI6T.</title>
        <authorList>
            <person name="Evv R."/>
            <person name="Podile A.R."/>
        </authorList>
    </citation>
    <scope>NUCLEOTIDE SEQUENCE [LARGE SCALE GENOMIC DNA]</scope>
    <source>
        <strain evidence="2 3">MPMI6</strain>
    </source>
</reference>
<keyword evidence="2" id="KW-0503">Monooxygenase</keyword>
<accession>A0ABS3W1V5</accession>
<protein>
    <submittedName>
        <fullName evidence="2">Antibiotic biosynthesis monooxygenase</fullName>
    </submittedName>
</protein>
<sequence length="207" mass="23584">MTTTDAVPVTVAITRHADPSRSREMVAWMRAGTGLAEDFPGFLGAGWVRTGPGSREWHMLYRFADPETLRRWEESPQRRWWLTSAQGIVEHTRTERRTGIEGWFDPPLEQSVEHLPPPGPPRWKQAVTIWLAFFPLSLTATLITGRLIADVPVAVRTLLMTLCLTPLMTYLVLPRITRALGWWLQGRPAPWRTARRAGAGRQRRSRA</sequence>
<keyword evidence="1" id="KW-1133">Transmembrane helix</keyword>
<dbReference type="GO" id="GO:0004497">
    <property type="term" value="F:monooxygenase activity"/>
    <property type="evidence" value="ECO:0007669"/>
    <property type="project" value="UniProtKB-KW"/>
</dbReference>
<evidence type="ECO:0000256" key="1">
    <source>
        <dbReference type="SAM" id="Phobius"/>
    </source>
</evidence>
<dbReference type="Proteomes" id="UP000823521">
    <property type="component" value="Unassembled WGS sequence"/>
</dbReference>
<comment type="caution">
    <text evidence="2">The sequence shown here is derived from an EMBL/GenBank/DDBJ whole genome shotgun (WGS) entry which is preliminary data.</text>
</comment>
<dbReference type="InterPro" id="IPR038762">
    <property type="entry name" value="ABM_predict"/>
</dbReference>
<keyword evidence="3" id="KW-1185">Reference proteome</keyword>
<dbReference type="RefSeq" id="WP_208817788.1">
    <property type="nucleotide sequence ID" value="NZ_WVUH01000567.1"/>
</dbReference>
<keyword evidence="2" id="KW-0560">Oxidoreductase</keyword>
<name>A0ABS3W1V5_MICEH</name>
<dbReference type="PANTHER" id="PTHR40057:SF1">
    <property type="entry name" value="SLR1162 PROTEIN"/>
    <property type="match status" value="1"/>
</dbReference>
<organism evidence="2 3">
    <name type="scientific">Micromonospora echinofusca</name>
    <dbReference type="NCBI Taxonomy" id="47858"/>
    <lineage>
        <taxon>Bacteria</taxon>
        <taxon>Bacillati</taxon>
        <taxon>Actinomycetota</taxon>
        <taxon>Actinomycetes</taxon>
        <taxon>Micromonosporales</taxon>
        <taxon>Micromonosporaceae</taxon>
        <taxon>Micromonospora</taxon>
    </lineage>
</organism>
<dbReference type="PANTHER" id="PTHR40057">
    <property type="entry name" value="SLR1162 PROTEIN"/>
    <property type="match status" value="1"/>
</dbReference>
<proteinExistence type="predicted"/>
<keyword evidence="1" id="KW-0472">Membrane</keyword>
<dbReference type="InterPro" id="IPR011008">
    <property type="entry name" value="Dimeric_a/b-barrel"/>
</dbReference>